<dbReference type="InterPro" id="IPR018201">
    <property type="entry name" value="Ketoacyl_synth_AS"/>
</dbReference>
<keyword evidence="3" id="KW-0808">Transferase</keyword>
<dbReference type="PANTHER" id="PTHR43775:SF37">
    <property type="entry name" value="SI:DKEY-61P9.11"/>
    <property type="match status" value="1"/>
</dbReference>
<evidence type="ECO:0000256" key="4">
    <source>
        <dbReference type="ARBA" id="ARBA00023194"/>
    </source>
</evidence>
<evidence type="ECO:0000256" key="1">
    <source>
        <dbReference type="ARBA" id="ARBA00022450"/>
    </source>
</evidence>
<keyword evidence="5" id="KW-0012">Acyltransferase</keyword>
<dbReference type="CDD" id="cd00833">
    <property type="entry name" value="PKS"/>
    <property type="match status" value="1"/>
</dbReference>
<dbReference type="Gene3D" id="3.40.366.10">
    <property type="entry name" value="Malonyl-Coenzyme A Acyl Carrier Protein, domain 2"/>
    <property type="match status" value="1"/>
</dbReference>
<protein>
    <submittedName>
        <fullName evidence="9">Type I polyketide synthase</fullName>
    </submittedName>
</protein>
<proteinExistence type="predicted"/>
<dbReference type="RefSeq" id="WP_381242960.1">
    <property type="nucleotide sequence ID" value="NZ_JBHSKH010000144.1"/>
</dbReference>
<feature type="region of interest" description="Disordered" evidence="6">
    <location>
        <begin position="879"/>
        <end position="902"/>
    </location>
</feature>
<accession>A0ABW3XS23</accession>
<dbReference type="SUPFAM" id="SSF55048">
    <property type="entry name" value="Probable ACP-binding domain of malonyl-CoA ACP transacylase"/>
    <property type="match status" value="1"/>
</dbReference>
<dbReference type="InterPro" id="IPR036736">
    <property type="entry name" value="ACP-like_sf"/>
</dbReference>
<evidence type="ECO:0000256" key="5">
    <source>
        <dbReference type="ARBA" id="ARBA00023315"/>
    </source>
</evidence>
<dbReference type="InterPro" id="IPR016035">
    <property type="entry name" value="Acyl_Trfase/lysoPLipase"/>
</dbReference>
<dbReference type="SUPFAM" id="SSF53901">
    <property type="entry name" value="Thiolase-like"/>
    <property type="match status" value="1"/>
</dbReference>
<feature type="domain" description="Carrier" evidence="7">
    <location>
        <begin position="898"/>
        <end position="973"/>
    </location>
</feature>
<dbReference type="Gene3D" id="1.10.1200.10">
    <property type="entry name" value="ACP-like"/>
    <property type="match status" value="1"/>
</dbReference>
<dbReference type="Pfam" id="PF00550">
    <property type="entry name" value="PP-binding"/>
    <property type="match status" value="1"/>
</dbReference>
<dbReference type="InterPro" id="IPR001227">
    <property type="entry name" value="Ac_transferase_dom_sf"/>
</dbReference>
<keyword evidence="4" id="KW-0045">Antibiotic biosynthesis</keyword>
<keyword evidence="10" id="KW-1185">Reference proteome</keyword>
<dbReference type="InterPro" id="IPR020841">
    <property type="entry name" value="PKS_Beta-ketoAc_synthase_dom"/>
</dbReference>
<dbReference type="InterPro" id="IPR014030">
    <property type="entry name" value="Ketoacyl_synth_N"/>
</dbReference>
<dbReference type="PROSITE" id="PS50075">
    <property type="entry name" value="CARRIER"/>
    <property type="match status" value="1"/>
</dbReference>
<dbReference type="SUPFAM" id="SSF52151">
    <property type="entry name" value="FabD/lysophospholipase-like"/>
    <property type="match status" value="1"/>
</dbReference>
<dbReference type="Gene3D" id="3.40.47.10">
    <property type="match status" value="1"/>
</dbReference>
<keyword evidence="1" id="KW-0596">Phosphopantetheine</keyword>
<dbReference type="InterPro" id="IPR016036">
    <property type="entry name" value="Malonyl_transacylase_ACP-bd"/>
</dbReference>
<dbReference type="InterPro" id="IPR014031">
    <property type="entry name" value="Ketoacyl_synth_C"/>
</dbReference>
<dbReference type="PROSITE" id="PS00606">
    <property type="entry name" value="KS3_1"/>
    <property type="match status" value="1"/>
</dbReference>
<dbReference type="Pfam" id="PF02801">
    <property type="entry name" value="Ketoacyl-synt_C"/>
    <property type="match status" value="1"/>
</dbReference>
<dbReference type="Gene3D" id="3.30.70.250">
    <property type="entry name" value="Malonyl-CoA ACP transacylase, ACP-binding"/>
    <property type="match status" value="1"/>
</dbReference>
<keyword evidence="2" id="KW-0597">Phosphoprotein</keyword>
<dbReference type="SMART" id="SM00823">
    <property type="entry name" value="PKS_PP"/>
    <property type="match status" value="1"/>
</dbReference>
<dbReference type="Pfam" id="PF00698">
    <property type="entry name" value="Acyl_transf_1"/>
    <property type="match status" value="1"/>
</dbReference>
<reference evidence="10" key="1">
    <citation type="journal article" date="2019" name="Int. J. Syst. Evol. Microbiol.">
        <title>The Global Catalogue of Microorganisms (GCM) 10K type strain sequencing project: providing services to taxonomists for standard genome sequencing and annotation.</title>
        <authorList>
            <consortium name="The Broad Institute Genomics Platform"/>
            <consortium name="The Broad Institute Genome Sequencing Center for Infectious Disease"/>
            <person name="Wu L."/>
            <person name="Ma J."/>
        </authorList>
    </citation>
    <scope>NUCLEOTIDE SEQUENCE [LARGE SCALE GENOMIC DNA]</scope>
    <source>
        <strain evidence="10">CGMCC 4.7020</strain>
    </source>
</reference>
<organism evidence="9 10">
    <name type="scientific">Streptomyces kaempferi</name>
    <dbReference type="NCBI Taxonomy" id="333725"/>
    <lineage>
        <taxon>Bacteria</taxon>
        <taxon>Bacillati</taxon>
        <taxon>Actinomycetota</taxon>
        <taxon>Actinomycetes</taxon>
        <taxon>Kitasatosporales</taxon>
        <taxon>Streptomycetaceae</taxon>
        <taxon>Streptomyces</taxon>
    </lineage>
</organism>
<dbReference type="InterPro" id="IPR009081">
    <property type="entry name" value="PP-bd_ACP"/>
</dbReference>
<evidence type="ECO:0000256" key="2">
    <source>
        <dbReference type="ARBA" id="ARBA00022553"/>
    </source>
</evidence>
<dbReference type="SUPFAM" id="SSF47336">
    <property type="entry name" value="ACP-like"/>
    <property type="match status" value="1"/>
</dbReference>
<dbReference type="InterPro" id="IPR020806">
    <property type="entry name" value="PKS_PP-bd"/>
</dbReference>
<dbReference type="Pfam" id="PF22621">
    <property type="entry name" value="CurL-like_PKS_C"/>
    <property type="match status" value="1"/>
</dbReference>
<dbReference type="InterPro" id="IPR016039">
    <property type="entry name" value="Thiolase-like"/>
</dbReference>
<dbReference type="PROSITE" id="PS52004">
    <property type="entry name" value="KS3_2"/>
    <property type="match status" value="1"/>
</dbReference>
<evidence type="ECO:0000259" key="8">
    <source>
        <dbReference type="PROSITE" id="PS52004"/>
    </source>
</evidence>
<dbReference type="InterPro" id="IPR014043">
    <property type="entry name" value="Acyl_transferase_dom"/>
</dbReference>
<evidence type="ECO:0000313" key="10">
    <source>
        <dbReference type="Proteomes" id="UP001597058"/>
    </source>
</evidence>
<dbReference type="EMBL" id="JBHTMM010000116">
    <property type="protein sequence ID" value="MFD1312372.1"/>
    <property type="molecule type" value="Genomic_DNA"/>
</dbReference>
<dbReference type="Gene3D" id="3.30.70.3290">
    <property type="match status" value="1"/>
</dbReference>
<name>A0ABW3XS23_9ACTN</name>
<evidence type="ECO:0000259" key="7">
    <source>
        <dbReference type="PROSITE" id="PS50075"/>
    </source>
</evidence>
<dbReference type="Pfam" id="PF00109">
    <property type="entry name" value="ketoacyl-synt"/>
    <property type="match status" value="1"/>
</dbReference>
<gene>
    <name evidence="9" type="ORF">ACFQ5X_42135</name>
</gene>
<comment type="caution">
    <text evidence="9">The sequence shown here is derived from an EMBL/GenBank/DDBJ whole genome shotgun (WGS) entry which is preliminary data.</text>
</comment>
<dbReference type="SMART" id="SM00827">
    <property type="entry name" value="PKS_AT"/>
    <property type="match status" value="1"/>
</dbReference>
<feature type="domain" description="Ketosynthase family 3 (KS3)" evidence="8">
    <location>
        <begin position="12"/>
        <end position="425"/>
    </location>
</feature>
<evidence type="ECO:0000313" key="9">
    <source>
        <dbReference type="EMBL" id="MFD1312372.1"/>
    </source>
</evidence>
<evidence type="ECO:0000256" key="6">
    <source>
        <dbReference type="SAM" id="MobiDB-lite"/>
    </source>
</evidence>
<dbReference type="PANTHER" id="PTHR43775">
    <property type="entry name" value="FATTY ACID SYNTHASE"/>
    <property type="match status" value="1"/>
</dbReference>
<dbReference type="InterPro" id="IPR050091">
    <property type="entry name" value="PKS_NRPS_Biosynth_Enz"/>
</dbReference>
<sequence>MTAVTQPVDPDSPFLAVVGMAGRYPGARDLGEFWDNLIKGTESVTRFPGNPSTPEYVPALGVLECADEFDAAFFGYSPREALILDPQQRLFLTCAWEALEDAGYDAQSCVGPIGVYAGSSQTGYLDMLTVHRDRIGPVSEWQLRLATGIDFLTSRVAHRLDLTGPAVTVQTACSTSLVAIHLAAQALLSGECDLALAGGASVNVPARLPEYSEGGVISPDGHCRAFDAQARGTVAGNGVGIVVLKRLADALQDGDHIRAVLRGTAVNNDGMDKVGFTAPGVAGQAEVIRAAHLAAEVEPDSIGYVETHGTGTPLGDPIELAALAQAFRRGTDRRGYCRIGSVKTNIGHTDAAAGVAGFIKAVLSVQHGLIPPSLHYTSPNPEIPFEDGPFVVNTGLYEWRPDGPRRAGVSSFGIGGTNAHAILEEPPARSSLPAPPGSHLLVVSARTAPELARATARLAEHLQRQAVGGADPGRELADTAWTLQTGRRGFDHRRFAVAANHSEAIELLTGAVGHPPVCGQRPVVFVFPGQGGQHVGMGRELYENDTVFRAEVDACCAQLAPTLGRDLKAVLYPAGEQQTAAAAESLRDMGVAQPALFVVEYALARMWQQRGVRPSAVAGHSLGAIAAACVAGVLCLPDALRLVAERGRLLQTLPAGAMLAVPMAEPDATELLGDGLELAAVNGPSQCVVTGPQEAVDAVFARLMADGVDARRLNIAAAGHSALVEPILDRFAALVAELDLKAPSVPWVDDTTGDWVRMDRAPGVEFWTAHMRQAVRFGDTLATLMAEPDRILLEVGPGRTLTTLARRHPARTDRHLALPSLPHPADGESALRTSQAAAGRLWVAGVELEWARLHEGHRLGRTPLPTYPFSPQRYSPLATDGPAPTVTVRPSPAVPEPAREGGTEAQLAQIFGQLLGLEQVAAQDDFFNLGGDSLIAVQLASAVRAVFGVRITVRQVFTAPTPRRLARAVDDAR</sequence>
<dbReference type="Proteomes" id="UP001597058">
    <property type="component" value="Unassembled WGS sequence"/>
</dbReference>
<evidence type="ECO:0000256" key="3">
    <source>
        <dbReference type="ARBA" id="ARBA00022679"/>
    </source>
</evidence>
<dbReference type="SMART" id="SM00825">
    <property type="entry name" value="PKS_KS"/>
    <property type="match status" value="1"/>
</dbReference>